<feature type="domain" description="ATP-grasp" evidence="2">
    <location>
        <begin position="174"/>
        <end position="357"/>
    </location>
</feature>
<dbReference type="EMBL" id="JARXVC010000030">
    <property type="protein sequence ID" value="MDH6284919.1"/>
    <property type="molecule type" value="Genomic_DNA"/>
</dbReference>
<gene>
    <name evidence="3" type="ORF">M2280_006183</name>
</gene>
<dbReference type="Proteomes" id="UP001160334">
    <property type="component" value="Unassembled WGS sequence"/>
</dbReference>
<keyword evidence="4" id="KW-1185">Reference proteome</keyword>
<keyword evidence="1" id="KW-0547">Nucleotide-binding</keyword>
<evidence type="ECO:0000313" key="3">
    <source>
        <dbReference type="EMBL" id="MDH6284919.1"/>
    </source>
</evidence>
<dbReference type="PANTHER" id="PTHR21621">
    <property type="entry name" value="RIBOSOMAL PROTEIN S6 MODIFICATION PROTEIN"/>
    <property type="match status" value="1"/>
</dbReference>
<evidence type="ECO:0000256" key="1">
    <source>
        <dbReference type="PROSITE-ProRule" id="PRU00409"/>
    </source>
</evidence>
<dbReference type="InterPro" id="IPR011761">
    <property type="entry name" value="ATP-grasp"/>
</dbReference>
<dbReference type="InterPro" id="IPR013651">
    <property type="entry name" value="ATP-grasp_RimK-type"/>
</dbReference>
<dbReference type="PROSITE" id="PS50975">
    <property type="entry name" value="ATP_GRASP"/>
    <property type="match status" value="1"/>
</dbReference>
<protein>
    <recommendedName>
        <fullName evidence="2">ATP-grasp domain-containing protein</fullName>
    </recommendedName>
</protein>
<dbReference type="Pfam" id="PF08443">
    <property type="entry name" value="RimK"/>
    <property type="match status" value="1"/>
</dbReference>
<comment type="caution">
    <text evidence="3">The sequence shown here is derived from an EMBL/GenBank/DDBJ whole genome shotgun (WGS) entry which is preliminary data.</text>
</comment>
<dbReference type="SUPFAM" id="SSF56059">
    <property type="entry name" value="Glutathione synthetase ATP-binding domain-like"/>
    <property type="match status" value="1"/>
</dbReference>
<accession>A0ABT6MMR0</accession>
<proteinExistence type="predicted"/>
<name>A0ABT6MMR0_9NOCA</name>
<evidence type="ECO:0000259" key="2">
    <source>
        <dbReference type="PROSITE" id="PS50975"/>
    </source>
</evidence>
<organism evidence="3 4">
    <name type="scientific">Prescottella agglutinans</name>
    <dbReference type="NCBI Taxonomy" id="1644129"/>
    <lineage>
        <taxon>Bacteria</taxon>
        <taxon>Bacillati</taxon>
        <taxon>Actinomycetota</taxon>
        <taxon>Actinomycetes</taxon>
        <taxon>Mycobacteriales</taxon>
        <taxon>Nocardiaceae</taxon>
        <taxon>Prescottella</taxon>
    </lineage>
</organism>
<keyword evidence="1" id="KW-0067">ATP-binding</keyword>
<reference evidence="3 4" key="1">
    <citation type="submission" date="2023-04" db="EMBL/GenBank/DDBJ databases">
        <title>Forest soil microbial communities from Buena Vista Peninsula, Colon Province, Panama.</title>
        <authorList>
            <person name="Bouskill N."/>
        </authorList>
    </citation>
    <scope>NUCLEOTIDE SEQUENCE [LARGE SCALE GENOMIC DNA]</scope>
    <source>
        <strain evidence="3 4">CFH S0262</strain>
    </source>
</reference>
<dbReference type="PANTHER" id="PTHR21621:SF0">
    <property type="entry name" value="BETA-CITRYLGLUTAMATE SYNTHASE B-RELATED"/>
    <property type="match status" value="1"/>
</dbReference>
<sequence>MQGFLERESRCWRSSDAPSPVAWDDRLIIGGGFDSDASGRSTAEGPRVLLVGHGHDPDLAHLATRISEQGAAVEVLLVDRIAHQPTDFHPARDGARGYDVGYCRAIHPSDGIHFHYDRTVRRSADWTAVSPQLARHATAQAETLLWHWLHQTTVARWINSPWSLRAAENKLIQLTEAERMGLTVPPTLTTTSLTELREFETASPHGVIHKSLASPVVTGDGESAAFLYTTPIDVDEVRDIGFPCLFQHRLIPWTEIRTTVVGKRVFSASLPRGNEDTPDWRRNADDHSGFAHHQLQEDLTHRIRDLMRTLDIEIGAVDLIETEGGTYFLEINPSAALMWLERTLGMRLCETVTNLILSTARRRTS</sequence>
<dbReference type="Gene3D" id="3.30.470.20">
    <property type="entry name" value="ATP-grasp fold, B domain"/>
    <property type="match status" value="1"/>
</dbReference>
<evidence type="ECO:0000313" key="4">
    <source>
        <dbReference type="Proteomes" id="UP001160334"/>
    </source>
</evidence>